<accession>A0AAJ0CI17</accession>
<dbReference type="GO" id="GO:0020037">
    <property type="term" value="F:heme binding"/>
    <property type="evidence" value="ECO:0007669"/>
    <property type="project" value="InterPro"/>
</dbReference>
<dbReference type="GO" id="GO:0004497">
    <property type="term" value="F:monooxygenase activity"/>
    <property type="evidence" value="ECO:0007669"/>
    <property type="project" value="InterPro"/>
</dbReference>
<evidence type="ECO:0000313" key="2">
    <source>
        <dbReference type="Proteomes" id="UP001251528"/>
    </source>
</evidence>
<organism evidence="1 2">
    <name type="scientific">Conoideocrella luteorostrata</name>
    <dbReference type="NCBI Taxonomy" id="1105319"/>
    <lineage>
        <taxon>Eukaryota</taxon>
        <taxon>Fungi</taxon>
        <taxon>Dikarya</taxon>
        <taxon>Ascomycota</taxon>
        <taxon>Pezizomycotina</taxon>
        <taxon>Sordariomycetes</taxon>
        <taxon>Hypocreomycetidae</taxon>
        <taxon>Hypocreales</taxon>
        <taxon>Clavicipitaceae</taxon>
        <taxon>Conoideocrella</taxon>
    </lineage>
</organism>
<dbReference type="InterPro" id="IPR036396">
    <property type="entry name" value="Cyt_P450_sf"/>
</dbReference>
<sequence length="253" mass="28237">MGNALPGIHRLSGNPIFGRLFDFLGLSLPDMVDKLIQVAGDDGVAYFWAGPSVVVQLSDLQLVKELLVKPDESLSELFHFVIPFADKHVKRLAALGYNEERISLRQYVERYAADLWRSLFYDVEEGQVDIMSILPAIDAPFQQFGHPASNTASGQLLGIWVTVFRPITTSLVCFKTYSSKDWGSMLTNGRLSASYLWKISPEKHDTNPCGLSDLAVDLARFSIVGGVQGFRQVVPWAILKLSRHRELLPESSR</sequence>
<dbReference type="GO" id="GO:0016705">
    <property type="term" value="F:oxidoreductase activity, acting on paired donors, with incorporation or reduction of molecular oxygen"/>
    <property type="evidence" value="ECO:0007669"/>
    <property type="project" value="InterPro"/>
</dbReference>
<name>A0AAJ0CI17_9HYPO</name>
<reference evidence="1" key="1">
    <citation type="submission" date="2023-06" db="EMBL/GenBank/DDBJ databases">
        <title>Conoideocrella luteorostrata (Hypocreales: Clavicipitaceae), a potential biocontrol fungus for elongate hemlock scale in United States Christmas tree production areas.</title>
        <authorList>
            <person name="Barrett H."/>
            <person name="Lovett B."/>
            <person name="Macias A.M."/>
            <person name="Stajich J.E."/>
            <person name="Kasson M.T."/>
        </authorList>
    </citation>
    <scope>NUCLEOTIDE SEQUENCE</scope>
    <source>
        <strain evidence="1">ARSEF 14590</strain>
    </source>
</reference>
<dbReference type="EMBL" id="JASWJB010000281">
    <property type="protein sequence ID" value="KAK2592188.1"/>
    <property type="molecule type" value="Genomic_DNA"/>
</dbReference>
<dbReference type="GO" id="GO:0005506">
    <property type="term" value="F:iron ion binding"/>
    <property type="evidence" value="ECO:0007669"/>
    <property type="project" value="InterPro"/>
</dbReference>
<evidence type="ECO:0000313" key="1">
    <source>
        <dbReference type="EMBL" id="KAK2592188.1"/>
    </source>
</evidence>
<keyword evidence="2" id="KW-1185">Reference proteome</keyword>
<dbReference type="SUPFAM" id="SSF48264">
    <property type="entry name" value="Cytochrome P450"/>
    <property type="match status" value="1"/>
</dbReference>
<gene>
    <name evidence="1" type="ORF">QQS21_010107</name>
</gene>
<proteinExistence type="predicted"/>
<protein>
    <submittedName>
        <fullName evidence="1">Uncharacterized protein</fullName>
    </submittedName>
</protein>
<dbReference type="AlphaFoldDB" id="A0AAJ0CI17"/>
<dbReference type="Proteomes" id="UP001251528">
    <property type="component" value="Unassembled WGS sequence"/>
</dbReference>
<comment type="caution">
    <text evidence="1">The sequence shown here is derived from an EMBL/GenBank/DDBJ whole genome shotgun (WGS) entry which is preliminary data.</text>
</comment>